<feature type="domain" description="Type II secretion system protein GspC N-terminal" evidence="9">
    <location>
        <begin position="25"/>
        <end position="132"/>
    </location>
</feature>
<evidence type="ECO:0000256" key="3">
    <source>
        <dbReference type="ARBA" id="ARBA00022475"/>
    </source>
</evidence>
<sequence>MSLARKLFAAPARFWMNWPLWGGLLAMLLLAKHAWVVFAPSEHAVPSTTAATQSAQTEQLFGVVNTATSTASVSGIRPIGIFASSTRGFAVMQTDTGQIGVGVGGQIVPGVRLIETHADYVILERDGARQRVDLSKAPAAGGAAPAQAASSVRGDSIADAQAQALNKLSPEQRKILQLQQQELIRGKH</sequence>
<keyword evidence="4" id="KW-0997">Cell inner membrane</keyword>
<keyword evidence="5" id="KW-0812">Transmembrane</keyword>
<reference evidence="10" key="1">
    <citation type="submission" date="2016-10" db="EMBL/GenBank/DDBJ databases">
        <title>Sequence of Gallionella enrichment culture.</title>
        <authorList>
            <person name="Poehlein A."/>
            <person name="Muehling M."/>
            <person name="Daniel R."/>
        </authorList>
    </citation>
    <scope>NUCLEOTIDE SEQUENCE</scope>
</reference>
<evidence type="ECO:0000256" key="2">
    <source>
        <dbReference type="ARBA" id="ARBA00022448"/>
    </source>
</evidence>
<comment type="subcellular location">
    <subcellularLocation>
        <location evidence="1">Cell inner membrane</location>
    </subcellularLocation>
</comment>
<evidence type="ECO:0000313" key="10">
    <source>
        <dbReference type="EMBL" id="OIR05884.1"/>
    </source>
</evidence>
<evidence type="ECO:0000256" key="8">
    <source>
        <dbReference type="ARBA" id="ARBA00023136"/>
    </source>
</evidence>
<evidence type="ECO:0000259" key="9">
    <source>
        <dbReference type="Pfam" id="PF11356"/>
    </source>
</evidence>
<evidence type="ECO:0000256" key="1">
    <source>
        <dbReference type="ARBA" id="ARBA00004533"/>
    </source>
</evidence>
<gene>
    <name evidence="10" type="ORF">GALL_120110</name>
</gene>
<accession>A0A1J5SWA6</accession>
<evidence type="ECO:0000256" key="4">
    <source>
        <dbReference type="ARBA" id="ARBA00022519"/>
    </source>
</evidence>
<dbReference type="EMBL" id="MLJW01000047">
    <property type="protein sequence ID" value="OIR05884.1"/>
    <property type="molecule type" value="Genomic_DNA"/>
</dbReference>
<protein>
    <recommendedName>
        <fullName evidence="9">Type II secretion system protein GspC N-terminal domain-containing protein</fullName>
    </recommendedName>
</protein>
<evidence type="ECO:0000256" key="6">
    <source>
        <dbReference type="ARBA" id="ARBA00022927"/>
    </source>
</evidence>
<evidence type="ECO:0000256" key="5">
    <source>
        <dbReference type="ARBA" id="ARBA00022692"/>
    </source>
</evidence>
<dbReference type="Gene3D" id="2.30.30.830">
    <property type="match status" value="1"/>
</dbReference>
<keyword evidence="7" id="KW-1133">Transmembrane helix</keyword>
<dbReference type="AlphaFoldDB" id="A0A1J5SWA6"/>
<evidence type="ECO:0000256" key="7">
    <source>
        <dbReference type="ARBA" id="ARBA00022989"/>
    </source>
</evidence>
<dbReference type="Pfam" id="PF11356">
    <property type="entry name" value="T2SSC"/>
    <property type="match status" value="1"/>
</dbReference>
<proteinExistence type="predicted"/>
<keyword evidence="6" id="KW-0653">Protein transport</keyword>
<name>A0A1J5SWA6_9ZZZZ</name>
<organism evidence="10">
    <name type="scientific">mine drainage metagenome</name>
    <dbReference type="NCBI Taxonomy" id="410659"/>
    <lineage>
        <taxon>unclassified sequences</taxon>
        <taxon>metagenomes</taxon>
        <taxon>ecological metagenomes</taxon>
    </lineage>
</organism>
<comment type="caution">
    <text evidence="10">The sequence shown here is derived from an EMBL/GenBank/DDBJ whole genome shotgun (WGS) entry which is preliminary data.</text>
</comment>
<keyword evidence="3" id="KW-1003">Cell membrane</keyword>
<dbReference type="GO" id="GO:0005886">
    <property type="term" value="C:plasma membrane"/>
    <property type="evidence" value="ECO:0007669"/>
    <property type="project" value="UniProtKB-SubCell"/>
</dbReference>
<keyword evidence="8" id="KW-0472">Membrane</keyword>
<keyword evidence="2" id="KW-0813">Transport</keyword>
<dbReference type="GO" id="GO:0015031">
    <property type="term" value="P:protein transport"/>
    <property type="evidence" value="ECO:0007669"/>
    <property type="project" value="UniProtKB-KW"/>
</dbReference>
<dbReference type="InterPro" id="IPR024961">
    <property type="entry name" value="T2SS_GspC_N"/>
</dbReference>